<dbReference type="OrthoDB" id="2888272at2"/>
<dbReference type="RefSeq" id="WP_128527010.1">
    <property type="nucleotide sequence ID" value="NZ_CP026119.1"/>
</dbReference>
<dbReference type="KEGG" id="hli:HLI_21235"/>
<reference evidence="2 3" key="1">
    <citation type="submission" date="2018-01" db="EMBL/GenBank/DDBJ databases">
        <title>The whole genome sequencing and assembly of Halobacillus litoralis ERB031 strain.</title>
        <authorList>
            <person name="Lee S.-J."/>
            <person name="Park M.-K."/>
            <person name="Kim J.-Y."/>
            <person name="Lee Y.-J."/>
            <person name="Yi H."/>
            <person name="Bahn Y.-S."/>
            <person name="Kim J.F."/>
            <person name="Lee D.-W."/>
        </authorList>
    </citation>
    <scope>NUCLEOTIDE SEQUENCE [LARGE SCALE GENOMIC DNA]</scope>
    <source>
        <strain evidence="2 3">ERB 031</strain>
        <plasmid evidence="3">pldw-31</plasmid>
    </source>
</reference>
<keyword evidence="1" id="KW-1133">Transmembrane helix</keyword>
<feature type="transmembrane region" description="Helical" evidence="1">
    <location>
        <begin position="56"/>
        <end position="78"/>
    </location>
</feature>
<dbReference type="Pfam" id="PF18895">
    <property type="entry name" value="T4SS_pilin"/>
    <property type="match status" value="1"/>
</dbReference>
<name>A0A410MJA3_9BACI</name>
<feature type="transmembrane region" description="Helical" evidence="1">
    <location>
        <begin position="90"/>
        <end position="109"/>
    </location>
</feature>
<protein>
    <submittedName>
        <fullName evidence="2">Uncharacterized protein</fullName>
    </submittedName>
</protein>
<dbReference type="EMBL" id="CP026119">
    <property type="protein sequence ID" value="QAS54781.1"/>
    <property type="molecule type" value="Genomic_DNA"/>
</dbReference>
<geneLocation type="plasmid" evidence="3">
    <name>pldw-31</name>
</geneLocation>
<evidence type="ECO:0000256" key="1">
    <source>
        <dbReference type="SAM" id="Phobius"/>
    </source>
</evidence>
<dbReference type="AlphaFoldDB" id="A0A410MJA3"/>
<keyword evidence="1" id="KW-0812">Transmembrane</keyword>
<keyword evidence="1" id="KW-0472">Membrane</keyword>
<sequence>MKSTKKSAVILLTLTAIFAFSFILIGPDYVDAAWEKAGITPDGSIENSGIYDDLDKLVYFVMALGGFWILACLIFAGIKLASAQGGNPQGRTAGFIGLGMAFVGGWVIMKAYDIAGWISGFGG</sequence>
<keyword evidence="2" id="KW-0614">Plasmid</keyword>
<organism evidence="2 3">
    <name type="scientific">Halobacillus litoralis</name>
    <dbReference type="NCBI Taxonomy" id="45668"/>
    <lineage>
        <taxon>Bacteria</taxon>
        <taxon>Bacillati</taxon>
        <taxon>Bacillota</taxon>
        <taxon>Bacilli</taxon>
        <taxon>Bacillales</taxon>
        <taxon>Bacillaceae</taxon>
        <taxon>Halobacillus</taxon>
    </lineage>
</organism>
<evidence type="ECO:0000313" key="3">
    <source>
        <dbReference type="Proteomes" id="UP000287756"/>
    </source>
</evidence>
<proteinExistence type="predicted"/>
<dbReference type="Proteomes" id="UP000287756">
    <property type="component" value="Plasmid pLDW-31"/>
</dbReference>
<dbReference type="InterPro" id="IPR043993">
    <property type="entry name" value="T4SS_pilin"/>
</dbReference>
<gene>
    <name evidence="2" type="ORF">HLI_21235</name>
</gene>
<accession>A0A410MJA3</accession>
<evidence type="ECO:0000313" key="2">
    <source>
        <dbReference type="EMBL" id="QAS54781.1"/>
    </source>
</evidence>